<dbReference type="InterPro" id="IPR051795">
    <property type="entry name" value="Glycosyl_Hydrlase_43"/>
</dbReference>
<protein>
    <submittedName>
        <fullName evidence="8">Murein transglycosylase</fullName>
    </submittedName>
</protein>
<organism evidence="8">
    <name type="scientific">Fusarium oxysporum f. sp. pisi HDV247</name>
    <dbReference type="NCBI Taxonomy" id="1080344"/>
    <lineage>
        <taxon>Eukaryota</taxon>
        <taxon>Fungi</taxon>
        <taxon>Dikarya</taxon>
        <taxon>Ascomycota</taxon>
        <taxon>Pezizomycotina</taxon>
        <taxon>Sordariomycetes</taxon>
        <taxon>Hypocreomycetidae</taxon>
        <taxon>Hypocreales</taxon>
        <taxon>Nectriaceae</taxon>
        <taxon>Fusarium</taxon>
        <taxon>Fusarium oxysporum species complex</taxon>
    </lineage>
</organism>
<dbReference type="Pfam" id="PF04616">
    <property type="entry name" value="Glyco_hydro_43"/>
    <property type="match status" value="1"/>
</dbReference>
<evidence type="ECO:0000259" key="7">
    <source>
        <dbReference type="Pfam" id="PF17851"/>
    </source>
</evidence>
<evidence type="ECO:0000256" key="5">
    <source>
        <dbReference type="PIRSR" id="PIRSR606710-2"/>
    </source>
</evidence>
<proteinExistence type="inferred from homology"/>
<dbReference type="Pfam" id="PF17851">
    <property type="entry name" value="GH43_C2"/>
    <property type="match status" value="1"/>
</dbReference>
<keyword evidence="3 6" id="KW-0326">Glycosidase</keyword>
<dbReference type="GO" id="GO:0005975">
    <property type="term" value="P:carbohydrate metabolic process"/>
    <property type="evidence" value="ECO:0007669"/>
    <property type="project" value="InterPro"/>
</dbReference>
<comment type="similarity">
    <text evidence="1 6">Belongs to the glycosyl hydrolase 43 family.</text>
</comment>
<dbReference type="OrthoDB" id="408373at2759"/>
<evidence type="ECO:0000256" key="1">
    <source>
        <dbReference type="ARBA" id="ARBA00009865"/>
    </source>
</evidence>
<evidence type="ECO:0000256" key="2">
    <source>
        <dbReference type="ARBA" id="ARBA00022801"/>
    </source>
</evidence>
<feature type="site" description="Important for catalytic activity, responsible for pKa modulation of the active site Glu and correct orientation of both the proton donor and substrate" evidence="5">
    <location>
        <position position="146"/>
    </location>
</feature>
<feature type="active site" description="Proton acceptor" evidence="4">
    <location>
        <position position="15"/>
    </location>
</feature>
<dbReference type="InterPro" id="IPR023296">
    <property type="entry name" value="Glyco_hydro_beta-prop_sf"/>
</dbReference>
<name>W9NDR1_FUSOX</name>
<dbReference type="SUPFAM" id="SSF49899">
    <property type="entry name" value="Concanavalin A-like lectins/glucanases"/>
    <property type="match status" value="1"/>
</dbReference>
<dbReference type="GO" id="GO:0004553">
    <property type="term" value="F:hydrolase activity, hydrolyzing O-glycosyl compounds"/>
    <property type="evidence" value="ECO:0007669"/>
    <property type="project" value="InterPro"/>
</dbReference>
<accession>W9NDR1</accession>
<dbReference type="Gene3D" id="2.115.10.20">
    <property type="entry name" value="Glycosyl hydrolase domain, family 43"/>
    <property type="match status" value="1"/>
</dbReference>
<evidence type="ECO:0000313" key="8">
    <source>
        <dbReference type="EMBL" id="EXA30883.1"/>
    </source>
</evidence>
<dbReference type="CDD" id="cd18617">
    <property type="entry name" value="GH43_XynB-like"/>
    <property type="match status" value="1"/>
</dbReference>
<dbReference type="SUPFAM" id="SSF75005">
    <property type="entry name" value="Arabinanase/levansucrase/invertase"/>
    <property type="match status" value="1"/>
</dbReference>
<evidence type="ECO:0000256" key="3">
    <source>
        <dbReference type="ARBA" id="ARBA00023295"/>
    </source>
</evidence>
<feature type="active site" description="Proton donor" evidence="4">
    <location>
        <position position="200"/>
    </location>
</feature>
<dbReference type="PANTHER" id="PTHR42812:SF12">
    <property type="entry name" value="BETA-XYLOSIDASE-RELATED"/>
    <property type="match status" value="1"/>
</dbReference>
<reference evidence="8" key="2">
    <citation type="submission" date="2012-05" db="EMBL/GenBank/DDBJ databases">
        <title>Annotation of the Genome Sequence of Fusarium oxysporum HDV247.</title>
        <authorList>
            <consortium name="The Broad Institute Genomics Platform"/>
            <person name="Ma L.-J."/>
            <person name="Corby-Kistler H."/>
            <person name="Broz K."/>
            <person name="Gale L.R."/>
            <person name="Jonkers W."/>
            <person name="O'Donnell K."/>
            <person name="Ploetz R."/>
            <person name="Steinberg C."/>
            <person name="Schwartz D.C."/>
            <person name="VanEtten H."/>
            <person name="Zhou S."/>
            <person name="Young S.K."/>
            <person name="Zeng Q."/>
            <person name="Gargeya S."/>
            <person name="Fitzgerald M."/>
            <person name="Abouelleil A."/>
            <person name="Alvarado L."/>
            <person name="Chapman S.B."/>
            <person name="Gainer-Dewar J."/>
            <person name="Goldberg J."/>
            <person name="Griggs A."/>
            <person name="Gujja S."/>
            <person name="Hansen M."/>
            <person name="Howarth C."/>
            <person name="Imamovic A."/>
            <person name="Ireland A."/>
            <person name="Larimer J."/>
            <person name="McCowan C."/>
            <person name="Murphy C."/>
            <person name="Pearson M."/>
            <person name="Poon T.W."/>
            <person name="Priest M."/>
            <person name="Roberts A."/>
            <person name="Saif S."/>
            <person name="Shea T."/>
            <person name="Sykes S."/>
            <person name="Wortman J."/>
            <person name="Nusbaum C."/>
            <person name="Birren B."/>
        </authorList>
    </citation>
    <scope>NUCLEOTIDE SEQUENCE</scope>
    <source>
        <strain evidence="8">HDV247</strain>
    </source>
</reference>
<dbReference type="Proteomes" id="UP000030751">
    <property type="component" value="Unassembled WGS sequence"/>
</dbReference>
<gene>
    <name evidence="8" type="ORF">FOVG_17760</name>
</gene>
<keyword evidence="2 6" id="KW-0378">Hydrolase</keyword>
<dbReference type="InterPro" id="IPR041542">
    <property type="entry name" value="GH43_C2"/>
</dbReference>
<sequence length="517" mass="57716">MSRTINPIIPGFAPDPSIVRVDDWYFLVNSSFHLFPGLPIYASQDLASWQHIGNAINRAGQLGLSKSSTRLSPPSASTGGKVLPGTAGLYAPTIRHHNGTFYIVCTNALVNKSKPSNDKQNFIISAKDIWANEWSDPVYFDFEGIDPDIFFGDDGKVYITGSATPGPWTRINCFEVNVNTGERLSEERTLWTGTGGVYPEGPHLHKRNDWYYLLIAEGGTHVTHSITMARSRSIWGPYEPCPSNPLLSAAGTDNYIQHTGHGDLVQDKKGQWWAVCLAVRKDEHGRYAMSRETFLTPVEWQGEWPVFKLVKSTPSKLPSDIPASSLSSSPSVDLVHIRDAVLENYHASRDGQDFNLTTSPIDVSHPEASPTLIGKRQRLIQGQSSVTITDISEDWASAQLKCGLAYYKDEHRYCRIFFDALARSIVCEEKNEAQKILNNWELPLDKVPAAISFSLKYTEQEFHFTYSLGSESDLSWNKLAIIDTLDMTDPDFVGPVIGIFAIADERVHVQFENFDHC</sequence>
<dbReference type="PANTHER" id="PTHR42812">
    <property type="entry name" value="BETA-XYLOSIDASE"/>
    <property type="match status" value="1"/>
</dbReference>
<evidence type="ECO:0000256" key="4">
    <source>
        <dbReference type="PIRSR" id="PIRSR606710-1"/>
    </source>
</evidence>
<reference evidence="8" key="1">
    <citation type="submission" date="2011-10" db="EMBL/GenBank/DDBJ databases">
        <title>The Genome Sequence of Fusarium oxysporum HDV247.</title>
        <authorList>
            <consortium name="The Broad Institute Genome Sequencing Platform"/>
            <person name="Ma L.-J."/>
            <person name="Gale L.R."/>
            <person name="Schwartz D.C."/>
            <person name="Zhou S."/>
            <person name="Corby-Kistler H."/>
            <person name="Young S.K."/>
            <person name="Zeng Q."/>
            <person name="Gargeya S."/>
            <person name="Fitzgerald M."/>
            <person name="Haas B."/>
            <person name="Abouelleil A."/>
            <person name="Alvarado L."/>
            <person name="Arachchi H.M."/>
            <person name="Berlin A."/>
            <person name="Brown A."/>
            <person name="Chapman S.B."/>
            <person name="Chen Z."/>
            <person name="Dunbar C."/>
            <person name="Freedman E."/>
            <person name="Gearin G."/>
            <person name="Goldberg J."/>
            <person name="Griggs A."/>
            <person name="Gujja S."/>
            <person name="Heiman D."/>
            <person name="Howarth C."/>
            <person name="Larson L."/>
            <person name="Lui A."/>
            <person name="MacDonald P.J.P."/>
            <person name="Montmayeur A."/>
            <person name="Murphy C."/>
            <person name="Neiman D."/>
            <person name="Pearson M."/>
            <person name="Priest M."/>
            <person name="Roberts A."/>
            <person name="Saif S."/>
            <person name="Shea T."/>
            <person name="Shenoy N."/>
            <person name="Sisk P."/>
            <person name="Stolte C."/>
            <person name="Sykes S."/>
            <person name="Wortman J."/>
            <person name="Nusbaum C."/>
            <person name="Birren B."/>
        </authorList>
    </citation>
    <scope>NUCLEOTIDE SEQUENCE [LARGE SCALE GENOMIC DNA]</scope>
    <source>
        <strain evidence="8">HDV247</strain>
    </source>
</reference>
<dbReference type="InterPro" id="IPR013320">
    <property type="entry name" value="ConA-like_dom_sf"/>
</dbReference>
<dbReference type="InterPro" id="IPR006710">
    <property type="entry name" value="Glyco_hydro_43"/>
</dbReference>
<dbReference type="HOGENOM" id="CLU_016508_0_0_1"/>
<feature type="domain" description="Beta-xylosidase C-terminal Concanavalin A-like" evidence="7">
    <location>
        <begin position="343"/>
        <end position="515"/>
    </location>
</feature>
<dbReference type="EMBL" id="JH651032">
    <property type="protein sequence ID" value="EXA30883.1"/>
    <property type="molecule type" value="Genomic_DNA"/>
</dbReference>
<evidence type="ECO:0000256" key="6">
    <source>
        <dbReference type="RuleBase" id="RU361187"/>
    </source>
</evidence>
<dbReference type="Gene3D" id="2.60.120.200">
    <property type="match status" value="1"/>
</dbReference>
<dbReference type="AlphaFoldDB" id="W9NDR1"/>